<dbReference type="RefSeq" id="WP_268883668.1">
    <property type="nucleotide sequence ID" value="NZ_CP114029.1"/>
</dbReference>
<dbReference type="Pfam" id="PF06945">
    <property type="entry name" value="DUF1289"/>
    <property type="match status" value="1"/>
</dbReference>
<proteinExistence type="predicted"/>
<accession>A0ABY7C5Z6</accession>
<gene>
    <name evidence="2" type="ORF">OH818_08685</name>
</gene>
<evidence type="ECO:0000313" key="3">
    <source>
        <dbReference type="Proteomes" id="UP001164020"/>
    </source>
</evidence>
<reference evidence="2" key="1">
    <citation type="submission" date="2022-12" db="EMBL/GenBank/DDBJ databases">
        <title>Jiella pelagia sp. nov., isolated from phosphonate enriched culture of Northwest Pacific surface seawater.</title>
        <authorList>
            <person name="Shin D.Y."/>
            <person name="Hwang C.Y."/>
        </authorList>
    </citation>
    <scope>NUCLEOTIDE SEQUENCE</scope>
    <source>
        <strain evidence="2">HL-NP1</strain>
    </source>
</reference>
<feature type="compositionally biased region" description="Basic and acidic residues" evidence="1">
    <location>
        <begin position="44"/>
        <end position="57"/>
    </location>
</feature>
<feature type="region of interest" description="Disordered" evidence="1">
    <location>
        <begin position="36"/>
        <end position="69"/>
    </location>
</feature>
<dbReference type="InterPro" id="IPR010710">
    <property type="entry name" value="DUF1289"/>
</dbReference>
<dbReference type="EMBL" id="CP114029">
    <property type="protein sequence ID" value="WAP71123.1"/>
    <property type="molecule type" value="Genomic_DNA"/>
</dbReference>
<protein>
    <submittedName>
        <fullName evidence="2">DUF1289 domain-containing protein</fullName>
    </submittedName>
</protein>
<keyword evidence="3" id="KW-1185">Reference proteome</keyword>
<organism evidence="2 3">
    <name type="scientific">Jiella pelagia</name>
    <dbReference type="NCBI Taxonomy" id="2986949"/>
    <lineage>
        <taxon>Bacteria</taxon>
        <taxon>Pseudomonadati</taxon>
        <taxon>Pseudomonadota</taxon>
        <taxon>Alphaproteobacteria</taxon>
        <taxon>Hyphomicrobiales</taxon>
        <taxon>Aurantimonadaceae</taxon>
        <taxon>Jiella</taxon>
    </lineage>
</organism>
<evidence type="ECO:0000256" key="1">
    <source>
        <dbReference type="SAM" id="MobiDB-lite"/>
    </source>
</evidence>
<name>A0ABY7C5Z6_9HYPH</name>
<sequence>MDAASGLCLGCGRTLEEIAGWAAFSAETRRSIMARLEGSGPARPSRDRDARSQHQDGGRTGSAASNDAS</sequence>
<dbReference type="Proteomes" id="UP001164020">
    <property type="component" value="Chromosome"/>
</dbReference>
<evidence type="ECO:0000313" key="2">
    <source>
        <dbReference type="EMBL" id="WAP71123.1"/>
    </source>
</evidence>